<protein>
    <submittedName>
        <fullName evidence="2">Uncharacterized protein</fullName>
    </submittedName>
</protein>
<reference evidence="2" key="1">
    <citation type="submission" date="2022-11" db="UniProtKB">
        <authorList>
            <consortium name="WormBaseParasite"/>
        </authorList>
    </citation>
    <scope>IDENTIFICATION</scope>
</reference>
<keyword evidence="1" id="KW-1185">Reference proteome</keyword>
<organism evidence="1 2">
    <name type="scientific">Ditylenchus dipsaci</name>
    <dbReference type="NCBI Taxonomy" id="166011"/>
    <lineage>
        <taxon>Eukaryota</taxon>
        <taxon>Metazoa</taxon>
        <taxon>Ecdysozoa</taxon>
        <taxon>Nematoda</taxon>
        <taxon>Chromadorea</taxon>
        <taxon>Rhabditida</taxon>
        <taxon>Tylenchina</taxon>
        <taxon>Tylenchomorpha</taxon>
        <taxon>Sphaerularioidea</taxon>
        <taxon>Anguinidae</taxon>
        <taxon>Anguininae</taxon>
        <taxon>Ditylenchus</taxon>
    </lineage>
</organism>
<proteinExistence type="predicted"/>
<dbReference type="AlphaFoldDB" id="A0A915ED44"/>
<dbReference type="Proteomes" id="UP000887574">
    <property type="component" value="Unplaced"/>
</dbReference>
<sequence>MCTEWEGLAEQETRERRLRLSLRKGKKKWRRTAWKLIAKRCKLKVWKFKPVEDFLAQALSMMKTKKKRRTKSERWHSLFLEWRHHLQTKKDIESQLTNMMKSNRRVVRRKLLENRVESNAVESRIAAAKAAAERIAATKLNVRTPLEKDATSQTAQDIMKGQLSAPILLSPMMIAKQKACMINERLNYLPSKVAVNEETQEEVQYFEEELEINDFPQQVRYKVCSRDSLAQVQEFADVASLSGEHIIQVERAKG</sequence>
<accession>A0A915ED44</accession>
<name>A0A915ED44_9BILA</name>
<evidence type="ECO:0000313" key="2">
    <source>
        <dbReference type="WBParaSite" id="jg508"/>
    </source>
</evidence>
<evidence type="ECO:0000313" key="1">
    <source>
        <dbReference type="Proteomes" id="UP000887574"/>
    </source>
</evidence>
<dbReference type="WBParaSite" id="jg508">
    <property type="protein sequence ID" value="jg508"/>
    <property type="gene ID" value="jg508"/>
</dbReference>